<name>A0A7J3M388_ARCFL</name>
<evidence type="ECO:0008006" key="2">
    <source>
        <dbReference type="Google" id="ProtNLM"/>
    </source>
</evidence>
<organism evidence="1">
    <name type="scientific">Archaeoglobus fulgidus</name>
    <dbReference type="NCBI Taxonomy" id="2234"/>
    <lineage>
        <taxon>Archaea</taxon>
        <taxon>Methanobacteriati</taxon>
        <taxon>Methanobacteriota</taxon>
        <taxon>Archaeoglobi</taxon>
        <taxon>Archaeoglobales</taxon>
        <taxon>Archaeoglobaceae</taxon>
        <taxon>Archaeoglobus</taxon>
    </lineage>
</organism>
<protein>
    <recommendedName>
        <fullName evidence="2">Zn-ribbon containing protein</fullName>
    </recommendedName>
</protein>
<dbReference type="Pfam" id="PF09845">
    <property type="entry name" value="OapC"/>
    <property type="match status" value="2"/>
</dbReference>
<evidence type="ECO:0000313" key="1">
    <source>
        <dbReference type="EMBL" id="HGT83427.1"/>
    </source>
</evidence>
<sequence>MPHRCTKCGKLYPDGDTRLLQGCECGNNKFYYVPKEKKEKEEVIKEIKEDFAKFGIESIKILAPGQYEINLQKLFEREEIIIALEEDGRYVIHLPSLLKKKPKEPKE</sequence>
<proteinExistence type="predicted"/>
<dbReference type="InterPro" id="IPR018645">
    <property type="entry name" value="OapC-like"/>
</dbReference>
<accession>A0A7J3M388</accession>
<gene>
    <name evidence="1" type="ORF">ENT52_06855</name>
</gene>
<dbReference type="AlphaFoldDB" id="A0A7J3M388"/>
<dbReference type="EMBL" id="DSYZ01000127">
    <property type="protein sequence ID" value="HGT83427.1"/>
    <property type="molecule type" value="Genomic_DNA"/>
</dbReference>
<comment type="caution">
    <text evidence="1">The sequence shown here is derived from an EMBL/GenBank/DDBJ whole genome shotgun (WGS) entry which is preliminary data.</text>
</comment>
<reference evidence="1" key="1">
    <citation type="journal article" date="2020" name="mSystems">
        <title>Genome- and Community-Level Interaction Insights into Carbon Utilization and Element Cycling Functions of Hydrothermarchaeota in Hydrothermal Sediment.</title>
        <authorList>
            <person name="Zhou Z."/>
            <person name="Liu Y."/>
            <person name="Xu W."/>
            <person name="Pan J."/>
            <person name="Luo Z.H."/>
            <person name="Li M."/>
        </authorList>
    </citation>
    <scope>NUCLEOTIDE SEQUENCE [LARGE SCALE GENOMIC DNA]</scope>
    <source>
        <strain evidence="1">SpSt-587</strain>
    </source>
</reference>